<keyword evidence="2" id="KW-1185">Reference proteome</keyword>
<protein>
    <recommendedName>
        <fullName evidence="3">Endo/exonuclease/phosphatase domain-containing protein</fullName>
    </recommendedName>
</protein>
<dbReference type="PANTHER" id="PTHR23227">
    <property type="entry name" value="BUCENTAUR RELATED"/>
    <property type="match status" value="1"/>
</dbReference>
<dbReference type="PANTHER" id="PTHR23227:SF67">
    <property type="entry name" value="CRANIOFACIAL DEVELOPMENT PROTEIN 2-LIKE"/>
    <property type="match status" value="1"/>
</dbReference>
<organism evidence="1 2">
    <name type="scientific">Schistosoma mattheei</name>
    <dbReference type="NCBI Taxonomy" id="31246"/>
    <lineage>
        <taxon>Eukaryota</taxon>
        <taxon>Metazoa</taxon>
        <taxon>Spiralia</taxon>
        <taxon>Lophotrochozoa</taxon>
        <taxon>Platyhelminthes</taxon>
        <taxon>Trematoda</taxon>
        <taxon>Digenea</taxon>
        <taxon>Strigeidida</taxon>
        <taxon>Schistosomatoidea</taxon>
        <taxon>Schistosomatidae</taxon>
        <taxon>Schistosoma</taxon>
    </lineage>
</organism>
<evidence type="ECO:0000313" key="2">
    <source>
        <dbReference type="Proteomes" id="UP000269396"/>
    </source>
</evidence>
<sequence length="240" mass="27216">MGSVKHIGCKLEQQRLASKELLLYSGNEEENAPHTQGFALMLSKQAQNALIGWESHGSRIIKASLKTKKEGTSVNIIQCYVLTNDYNEDVKDQFYNRLQSIVEKCPTKDLIILIGDLDVKVAMDNTGYDDIMGRHRLVERNEDGERFANLCTSNELVISDTIFPHKHIHKTTWISPEHTKQNQIDHICINKKFRSTMEDVRTKRGADIASDHQDETETKEALHNGADNITKVQYGLSSGY</sequence>
<dbReference type="Proteomes" id="UP000269396">
    <property type="component" value="Unassembled WGS sequence"/>
</dbReference>
<reference evidence="1 2" key="1">
    <citation type="submission" date="2018-11" db="EMBL/GenBank/DDBJ databases">
        <authorList>
            <consortium name="Pathogen Informatics"/>
        </authorList>
    </citation>
    <scope>NUCLEOTIDE SEQUENCE [LARGE SCALE GENOMIC DNA]</scope>
    <source>
        <strain>Denwood</strain>
        <strain evidence="2">Zambia</strain>
    </source>
</reference>
<dbReference type="EMBL" id="UZAL01032915">
    <property type="protein sequence ID" value="VDP62128.1"/>
    <property type="molecule type" value="Genomic_DNA"/>
</dbReference>
<dbReference type="InterPro" id="IPR027124">
    <property type="entry name" value="Swc5/CFDP1/2"/>
</dbReference>
<accession>A0A3P8FR11</accession>
<gene>
    <name evidence="1" type="ORF">SMTD_LOCUS12887</name>
</gene>
<dbReference type="Gene3D" id="3.60.10.10">
    <property type="entry name" value="Endonuclease/exonuclease/phosphatase"/>
    <property type="match status" value="1"/>
</dbReference>
<evidence type="ECO:0000313" key="1">
    <source>
        <dbReference type="EMBL" id="VDP62128.1"/>
    </source>
</evidence>
<dbReference type="AlphaFoldDB" id="A0A3P8FR11"/>
<dbReference type="CDD" id="cd09076">
    <property type="entry name" value="L1-EN"/>
    <property type="match status" value="1"/>
</dbReference>
<dbReference type="InterPro" id="IPR036691">
    <property type="entry name" value="Endo/exonu/phosph_ase_sf"/>
</dbReference>
<name>A0A3P8FR11_9TREM</name>
<evidence type="ECO:0008006" key="3">
    <source>
        <dbReference type="Google" id="ProtNLM"/>
    </source>
</evidence>
<proteinExistence type="predicted"/>
<dbReference type="SUPFAM" id="SSF56219">
    <property type="entry name" value="DNase I-like"/>
    <property type="match status" value="1"/>
</dbReference>